<keyword evidence="2" id="KW-0732">Signal</keyword>
<feature type="chain" id="PRO_5007863958" description="Dickkopf N-terminal cysteine-rich domain-containing protein" evidence="2">
    <location>
        <begin position="21"/>
        <end position="343"/>
    </location>
</feature>
<accession>A0A165P916</accession>
<organism evidence="3 4">
    <name type="scientific">Daedalea quercina L-15889</name>
    <dbReference type="NCBI Taxonomy" id="1314783"/>
    <lineage>
        <taxon>Eukaryota</taxon>
        <taxon>Fungi</taxon>
        <taxon>Dikarya</taxon>
        <taxon>Basidiomycota</taxon>
        <taxon>Agaricomycotina</taxon>
        <taxon>Agaricomycetes</taxon>
        <taxon>Polyporales</taxon>
        <taxon>Fomitopsis</taxon>
    </lineage>
</organism>
<evidence type="ECO:0000256" key="2">
    <source>
        <dbReference type="SAM" id="SignalP"/>
    </source>
</evidence>
<gene>
    <name evidence="3" type="ORF">DAEQUDRAFT_365354</name>
</gene>
<evidence type="ECO:0000313" key="3">
    <source>
        <dbReference type="EMBL" id="KZT67913.1"/>
    </source>
</evidence>
<dbReference type="Proteomes" id="UP000076727">
    <property type="component" value="Unassembled WGS sequence"/>
</dbReference>
<protein>
    <recommendedName>
        <fullName evidence="5">Dickkopf N-terminal cysteine-rich domain-containing protein</fullName>
    </recommendedName>
</protein>
<evidence type="ECO:0000313" key="4">
    <source>
        <dbReference type="Proteomes" id="UP000076727"/>
    </source>
</evidence>
<dbReference type="AlphaFoldDB" id="A0A165P916"/>
<sequence length="343" mass="37578">MLVFRHLYALILGTPLLVFAGNVHEGGACSLSDDRLDPSSHVSLSDCSDTAFCSAASNSSAAAETANALTTPTNATGTCQPRRCRRDEFPFGYDEGQPLPPLCAGGSFCPDDGSGCEPLAGPGRACQLDRDDQCAPPPNWQNLASDWNTNGSICLHSTCMYANVSLGHTCILDDVTYIVEGPNGQQYTNTITRDNCQSPRLYCDRNSTQCVSTNALGAECDADRECKSHNCGASGTCIDPPEMPLHVATWQYGIVALSVLSAMVATILMLVLLHKRSRLKRYREIREYYEEQMRYVGQSRWYVAVIHIGLPACAARWLLCMLRQQKGTTRMRRMTIMMSACCM</sequence>
<name>A0A165P916_9APHY</name>
<feature type="transmembrane region" description="Helical" evidence="1">
    <location>
        <begin position="250"/>
        <end position="273"/>
    </location>
</feature>
<evidence type="ECO:0000256" key="1">
    <source>
        <dbReference type="SAM" id="Phobius"/>
    </source>
</evidence>
<dbReference type="EMBL" id="KV429071">
    <property type="protein sequence ID" value="KZT67913.1"/>
    <property type="molecule type" value="Genomic_DNA"/>
</dbReference>
<evidence type="ECO:0008006" key="5">
    <source>
        <dbReference type="Google" id="ProtNLM"/>
    </source>
</evidence>
<dbReference type="OrthoDB" id="195231at2759"/>
<keyword evidence="1" id="KW-0812">Transmembrane</keyword>
<feature type="signal peptide" evidence="2">
    <location>
        <begin position="1"/>
        <end position="20"/>
    </location>
</feature>
<reference evidence="3 4" key="1">
    <citation type="journal article" date="2016" name="Mol. Biol. Evol.">
        <title>Comparative Genomics of Early-Diverging Mushroom-Forming Fungi Provides Insights into the Origins of Lignocellulose Decay Capabilities.</title>
        <authorList>
            <person name="Nagy L.G."/>
            <person name="Riley R."/>
            <person name="Tritt A."/>
            <person name="Adam C."/>
            <person name="Daum C."/>
            <person name="Floudas D."/>
            <person name="Sun H."/>
            <person name="Yadav J.S."/>
            <person name="Pangilinan J."/>
            <person name="Larsson K.H."/>
            <person name="Matsuura K."/>
            <person name="Barry K."/>
            <person name="Labutti K."/>
            <person name="Kuo R."/>
            <person name="Ohm R.A."/>
            <person name="Bhattacharya S.S."/>
            <person name="Shirouzu T."/>
            <person name="Yoshinaga Y."/>
            <person name="Martin F.M."/>
            <person name="Grigoriev I.V."/>
            <person name="Hibbett D.S."/>
        </authorList>
    </citation>
    <scope>NUCLEOTIDE SEQUENCE [LARGE SCALE GENOMIC DNA]</scope>
    <source>
        <strain evidence="3 4">L-15889</strain>
    </source>
</reference>
<keyword evidence="1" id="KW-0472">Membrane</keyword>
<proteinExistence type="predicted"/>
<keyword evidence="4" id="KW-1185">Reference proteome</keyword>
<keyword evidence="1" id="KW-1133">Transmembrane helix</keyword>
<dbReference type="STRING" id="1314783.A0A165P916"/>